<feature type="compositionally biased region" description="Basic and acidic residues" evidence="9">
    <location>
        <begin position="187"/>
        <end position="204"/>
    </location>
</feature>
<dbReference type="InterPro" id="IPR036955">
    <property type="entry name" value="AP2/ERF_dom_sf"/>
</dbReference>
<dbReference type="GO" id="GO:0005634">
    <property type="term" value="C:nucleus"/>
    <property type="evidence" value="ECO:0007669"/>
    <property type="project" value="UniProtKB-SubCell"/>
</dbReference>
<evidence type="ECO:0008006" key="12">
    <source>
        <dbReference type="Google" id="ProtNLM"/>
    </source>
</evidence>
<proteinExistence type="inferred from homology"/>
<dbReference type="Gramene" id="ONK75512">
    <property type="protein sequence ID" value="ONK75512"/>
    <property type="gene ID" value="A4U43_C03F17670"/>
</dbReference>
<organism evidence="10 11">
    <name type="scientific">Asparagus officinalis</name>
    <name type="common">Garden asparagus</name>
    <dbReference type="NCBI Taxonomy" id="4686"/>
    <lineage>
        <taxon>Eukaryota</taxon>
        <taxon>Viridiplantae</taxon>
        <taxon>Streptophyta</taxon>
        <taxon>Embryophyta</taxon>
        <taxon>Tracheophyta</taxon>
        <taxon>Spermatophyta</taxon>
        <taxon>Magnoliopsida</taxon>
        <taxon>Liliopsida</taxon>
        <taxon>Asparagales</taxon>
        <taxon>Asparagaceae</taxon>
        <taxon>Asparagoideae</taxon>
        <taxon>Asparagus</taxon>
    </lineage>
</organism>
<dbReference type="PANTHER" id="PTHR31657">
    <property type="entry name" value="ETHYLENE-RESPONSIVE TRANSCRIPTION FACTOR ERF061"/>
    <property type="match status" value="1"/>
</dbReference>
<accession>A0A5P1FBG8</accession>
<evidence type="ECO:0000256" key="5">
    <source>
        <dbReference type="ARBA" id="ARBA00023159"/>
    </source>
</evidence>
<dbReference type="GO" id="GO:0009873">
    <property type="term" value="P:ethylene-activated signaling pathway"/>
    <property type="evidence" value="ECO:0007669"/>
    <property type="project" value="UniProtKB-KW"/>
</dbReference>
<evidence type="ECO:0000313" key="11">
    <source>
        <dbReference type="Proteomes" id="UP000243459"/>
    </source>
</evidence>
<protein>
    <recommendedName>
        <fullName evidence="12">AP2/ERF domain-containing protein</fullName>
    </recommendedName>
</protein>
<reference evidence="11" key="1">
    <citation type="journal article" date="2017" name="Nat. Commun.">
        <title>The asparagus genome sheds light on the origin and evolution of a young Y chromosome.</title>
        <authorList>
            <person name="Harkess A."/>
            <person name="Zhou J."/>
            <person name="Xu C."/>
            <person name="Bowers J.E."/>
            <person name="Van der Hulst R."/>
            <person name="Ayyampalayam S."/>
            <person name="Mercati F."/>
            <person name="Riccardi P."/>
            <person name="McKain M.R."/>
            <person name="Kakrana A."/>
            <person name="Tang H."/>
            <person name="Ray J."/>
            <person name="Groenendijk J."/>
            <person name="Arikit S."/>
            <person name="Mathioni S.M."/>
            <person name="Nakano M."/>
            <person name="Shan H."/>
            <person name="Telgmann-Rauber A."/>
            <person name="Kanno A."/>
            <person name="Yue Z."/>
            <person name="Chen H."/>
            <person name="Li W."/>
            <person name="Chen Y."/>
            <person name="Xu X."/>
            <person name="Zhang Y."/>
            <person name="Luo S."/>
            <person name="Chen H."/>
            <person name="Gao J."/>
            <person name="Mao Z."/>
            <person name="Pires J.C."/>
            <person name="Luo M."/>
            <person name="Kudrna D."/>
            <person name="Wing R.A."/>
            <person name="Meyers B.C."/>
            <person name="Yi K."/>
            <person name="Kong H."/>
            <person name="Lavrijsen P."/>
            <person name="Sunseri F."/>
            <person name="Falavigna A."/>
            <person name="Ye Y."/>
            <person name="Leebens-Mack J.H."/>
            <person name="Chen G."/>
        </authorList>
    </citation>
    <scope>NUCLEOTIDE SEQUENCE [LARGE SCALE GENOMIC DNA]</scope>
    <source>
        <strain evidence="11">cv. DH0086</strain>
    </source>
</reference>
<keyword evidence="3" id="KW-0805">Transcription regulation</keyword>
<evidence type="ECO:0000313" key="10">
    <source>
        <dbReference type="EMBL" id="ONK75512.1"/>
    </source>
</evidence>
<dbReference type="GO" id="GO:0043565">
    <property type="term" value="F:sequence-specific DNA binding"/>
    <property type="evidence" value="ECO:0007669"/>
    <property type="project" value="TreeGrafter"/>
</dbReference>
<keyword evidence="7" id="KW-0539">Nucleus</keyword>
<comment type="similarity">
    <text evidence="8">Belongs to the AP2/ERF transcription factor family. ERF subfamily.</text>
</comment>
<comment type="subcellular location">
    <subcellularLocation>
        <location evidence="1">Nucleus</location>
    </subcellularLocation>
</comment>
<dbReference type="EMBL" id="CM007383">
    <property type="protein sequence ID" value="ONK75512.1"/>
    <property type="molecule type" value="Genomic_DNA"/>
</dbReference>
<dbReference type="InterPro" id="IPR016177">
    <property type="entry name" value="DNA-bd_dom_sf"/>
</dbReference>
<evidence type="ECO:0000256" key="1">
    <source>
        <dbReference type="ARBA" id="ARBA00004123"/>
    </source>
</evidence>
<evidence type="ECO:0000256" key="4">
    <source>
        <dbReference type="ARBA" id="ARBA00023125"/>
    </source>
</evidence>
<evidence type="ECO:0000256" key="3">
    <source>
        <dbReference type="ARBA" id="ARBA00023015"/>
    </source>
</evidence>
<dbReference type="InterPro" id="IPR051758">
    <property type="entry name" value="ERF/AP2-like"/>
</dbReference>
<dbReference type="PANTHER" id="PTHR31657:SF73">
    <property type="entry name" value="OS02G0752800 PROTEIN"/>
    <property type="match status" value="1"/>
</dbReference>
<keyword evidence="5" id="KW-0010">Activator</keyword>
<dbReference type="SUPFAM" id="SSF54171">
    <property type="entry name" value="DNA-binding domain"/>
    <property type="match status" value="1"/>
</dbReference>
<dbReference type="Gene3D" id="3.30.730.10">
    <property type="entry name" value="AP2/ERF domain"/>
    <property type="match status" value="1"/>
</dbReference>
<evidence type="ECO:0000256" key="6">
    <source>
        <dbReference type="ARBA" id="ARBA00023163"/>
    </source>
</evidence>
<dbReference type="Proteomes" id="UP000243459">
    <property type="component" value="Chromosome 3"/>
</dbReference>
<keyword evidence="11" id="KW-1185">Reference proteome</keyword>
<dbReference type="AlphaFoldDB" id="A0A5P1FBG8"/>
<keyword evidence="6" id="KW-0804">Transcription</keyword>
<keyword evidence="4" id="KW-0238">DNA-binding</keyword>
<name>A0A5P1FBG8_ASPOF</name>
<keyword evidence="2" id="KW-0936">Ethylene signaling pathway</keyword>
<evidence type="ECO:0000256" key="2">
    <source>
        <dbReference type="ARBA" id="ARBA00022745"/>
    </source>
</evidence>
<dbReference type="GO" id="GO:0003700">
    <property type="term" value="F:DNA-binding transcription factor activity"/>
    <property type="evidence" value="ECO:0007669"/>
    <property type="project" value="InterPro"/>
</dbReference>
<feature type="region of interest" description="Disordered" evidence="9">
    <location>
        <begin position="185"/>
        <end position="233"/>
    </location>
</feature>
<sequence>MPTALTLSKLSICSAHGNDIDGPSTTAMSMASTPPNSSIYSVLISDTAGPNYSTILPPAILATDIEKDNKERTGIEERLYLRLIKQDGVSIKLRSSALRGIASILSSEGNDFEPRILNSKGNSFRVLVDPKKKKAALAYDKAAFKLRGDFARLNFPDLRRNGSHYGPELHSSVNAKLSAICENIDNGPKKGKQENAIEEPKSEEASSSEEVEEVGGGSSEVQRRSAAGGEELG</sequence>
<evidence type="ECO:0000256" key="8">
    <source>
        <dbReference type="ARBA" id="ARBA00024343"/>
    </source>
</evidence>
<evidence type="ECO:0000256" key="7">
    <source>
        <dbReference type="ARBA" id="ARBA00023242"/>
    </source>
</evidence>
<gene>
    <name evidence="10" type="ORF">A4U43_C03F17670</name>
</gene>
<evidence type="ECO:0000256" key="9">
    <source>
        <dbReference type="SAM" id="MobiDB-lite"/>
    </source>
</evidence>